<comment type="caution">
    <text evidence="1">The sequence shown here is derived from an EMBL/GenBank/DDBJ whole genome shotgun (WGS) entry which is preliminary data.</text>
</comment>
<dbReference type="AlphaFoldDB" id="A0A8T2TGE9"/>
<name>A0A8T2TGE9_CERRI</name>
<reference evidence="1" key="1">
    <citation type="submission" date="2021-08" db="EMBL/GenBank/DDBJ databases">
        <title>WGS assembly of Ceratopteris richardii.</title>
        <authorList>
            <person name="Marchant D.B."/>
            <person name="Chen G."/>
            <person name="Jenkins J."/>
            <person name="Shu S."/>
            <person name="Leebens-Mack J."/>
            <person name="Grimwood J."/>
            <person name="Schmutz J."/>
            <person name="Soltis P."/>
            <person name="Soltis D."/>
            <person name="Chen Z.-H."/>
        </authorList>
    </citation>
    <scope>NUCLEOTIDE SEQUENCE</scope>
    <source>
        <strain evidence="1">Whitten #5841</strain>
        <tissue evidence="1">Leaf</tissue>
    </source>
</reference>
<dbReference type="Proteomes" id="UP000825935">
    <property type="component" value="Chromosome 13"/>
</dbReference>
<evidence type="ECO:0000313" key="2">
    <source>
        <dbReference type="Proteomes" id="UP000825935"/>
    </source>
</evidence>
<sequence>MMMKRELNTQEVDVKVELEKLNPTGKGKVKELLANDACILLENQKRVRMEEDDMAKVGFAEEEKVIRKLAGLYIRGRSPSNNGSHSSKAHLRKRLKDKISKSCLVSVFEIN</sequence>
<organism evidence="1 2">
    <name type="scientific">Ceratopteris richardii</name>
    <name type="common">Triangle waterfern</name>
    <dbReference type="NCBI Taxonomy" id="49495"/>
    <lineage>
        <taxon>Eukaryota</taxon>
        <taxon>Viridiplantae</taxon>
        <taxon>Streptophyta</taxon>
        <taxon>Embryophyta</taxon>
        <taxon>Tracheophyta</taxon>
        <taxon>Polypodiopsida</taxon>
        <taxon>Polypodiidae</taxon>
        <taxon>Polypodiales</taxon>
        <taxon>Pteridineae</taxon>
        <taxon>Pteridaceae</taxon>
        <taxon>Parkerioideae</taxon>
        <taxon>Ceratopteris</taxon>
    </lineage>
</organism>
<dbReference type="OrthoDB" id="5577072at2759"/>
<proteinExistence type="predicted"/>
<protein>
    <submittedName>
        <fullName evidence="1">Uncharacterized protein</fullName>
    </submittedName>
</protein>
<accession>A0A8T2TGE9</accession>
<gene>
    <name evidence="1" type="ORF">KP509_13G028200</name>
</gene>
<dbReference type="EMBL" id="CM035418">
    <property type="protein sequence ID" value="KAH7420893.1"/>
    <property type="molecule type" value="Genomic_DNA"/>
</dbReference>
<keyword evidence="2" id="KW-1185">Reference proteome</keyword>
<evidence type="ECO:0000313" key="1">
    <source>
        <dbReference type="EMBL" id="KAH7420893.1"/>
    </source>
</evidence>